<protein>
    <submittedName>
        <fullName evidence="7">MFS general substrate transporter</fullName>
    </submittedName>
</protein>
<dbReference type="SUPFAM" id="SSF103473">
    <property type="entry name" value="MFS general substrate transporter"/>
    <property type="match status" value="1"/>
</dbReference>
<dbReference type="GO" id="GO:0000329">
    <property type="term" value="C:fungal-type vacuole membrane"/>
    <property type="evidence" value="ECO:0007669"/>
    <property type="project" value="TreeGrafter"/>
</dbReference>
<name>A0A395HI16_ASPHC</name>
<feature type="transmembrane region" description="Helical" evidence="5">
    <location>
        <begin position="217"/>
        <end position="236"/>
    </location>
</feature>
<feature type="transmembrane region" description="Helical" evidence="5">
    <location>
        <begin position="323"/>
        <end position="340"/>
    </location>
</feature>
<evidence type="ECO:0000256" key="5">
    <source>
        <dbReference type="SAM" id="Phobius"/>
    </source>
</evidence>
<dbReference type="OrthoDB" id="6770063at2759"/>
<keyword evidence="4 5" id="KW-0472">Membrane</keyword>
<reference evidence="7 8" key="1">
    <citation type="submission" date="2018-02" db="EMBL/GenBank/DDBJ databases">
        <title>The genomes of Aspergillus section Nigri reveals drivers in fungal speciation.</title>
        <authorList>
            <consortium name="DOE Joint Genome Institute"/>
            <person name="Vesth T.C."/>
            <person name="Nybo J."/>
            <person name="Theobald S."/>
            <person name="Brandl J."/>
            <person name="Frisvad J.C."/>
            <person name="Nielsen K.F."/>
            <person name="Lyhne E.K."/>
            <person name="Kogle M.E."/>
            <person name="Kuo A."/>
            <person name="Riley R."/>
            <person name="Clum A."/>
            <person name="Nolan M."/>
            <person name="Lipzen A."/>
            <person name="Salamov A."/>
            <person name="Henrissat B."/>
            <person name="Wiebenga A."/>
            <person name="De vries R.P."/>
            <person name="Grigoriev I.V."/>
            <person name="Mortensen U.H."/>
            <person name="Andersen M.R."/>
            <person name="Baker S.E."/>
        </authorList>
    </citation>
    <scope>NUCLEOTIDE SEQUENCE [LARGE SCALE GENOMIC DNA]</scope>
    <source>
        <strain evidence="7 8">CBS 101889</strain>
    </source>
</reference>
<dbReference type="RefSeq" id="XP_025546410.1">
    <property type="nucleotide sequence ID" value="XM_025700813.1"/>
</dbReference>
<feature type="transmembrane region" description="Helical" evidence="5">
    <location>
        <begin position="22"/>
        <end position="38"/>
    </location>
</feature>
<dbReference type="GO" id="GO:0015174">
    <property type="term" value="F:basic amino acid transmembrane transporter activity"/>
    <property type="evidence" value="ECO:0007669"/>
    <property type="project" value="TreeGrafter"/>
</dbReference>
<evidence type="ECO:0000256" key="3">
    <source>
        <dbReference type="ARBA" id="ARBA00022989"/>
    </source>
</evidence>
<dbReference type="Proteomes" id="UP000248961">
    <property type="component" value="Unassembled WGS sequence"/>
</dbReference>
<proteinExistence type="predicted"/>
<organism evidence="7 8">
    <name type="scientific">Aspergillus homomorphus (strain CBS 101889)</name>
    <dbReference type="NCBI Taxonomy" id="1450537"/>
    <lineage>
        <taxon>Eukaryota</taxon>
        <taxon>Fungi</taxon>
        <taxon>Dikarya</taxon>
        <taxon>Ascomycota</taxon>
        <taxon>Pezizomycotina</taxon>
        <taxon>Eurotiomycetes</taxon>
        <taxon>Eurotiomycetidae</taxon>
        <taxon>Eurotiales</taxon>
        <taxon>Aspergillaceae</taxon>
        <taxon>Aspergillus</taxon>
        <taxon>Aspergillus subgen. Circumdati</taxon>
    </lineage>
</organism>
<feature type="transmembrane region" description="Helical" evidence="5">
    <location>
        <begin position="58"/>
        <end position="78"/>
    </location>
</feature>
<dbReference type="STRING" id="1450537.A0A395HI16"/>
<accession>A0A395HI16</accession>
<evidence type="ECO:0000313" key="7">
    <source>
        <dbReference type="EMBL" id="RAL07256.1"/>
    </source>
</evidence>
<feature type="transmembrane region" description="Helical" evidence="5">
    <location>
        <begin position="491"/>
        <end position="509"/>
    </location>
</feature>
<evidence type="ECO:0000259" key="6">
    <source>
        <dbReference type="PROSITE" id="PS50850"/>
    </source>
</evidence>
<dbReference type="InterPro" id="IPR036259">
    <property type="entry name" value="MFS_trans_sf"/>
</dbReference>
<dbReference type="Pfam" id="PF07690">
    <property type="entry name" value="MFS_1"/>
    <property type="match status" value="1"/>
</dbReference>
<dbReference type="Gene3D" id="1.20.1720.10">
    <property type="entry name" value="Multidrug resistance protein D"/>
    <property type="match status" value="1"/>
</dbReference>
<dbReference type="InterPro" id="IPR020846">
    <property type="entry name" value="MFS_dom"/>
</dbReference>
<dbReference type="EMBL" id="KZ824336">
    <property type="protein sequence ID" value="RAL07256.1"/>
    <property type="molecule type" value="Genomic_DNA"/>
</dbReference>
<feature type="domain" description="Major facilitator superfamily (MFS) profile" evidence="6">
    <location>
        <begin position="25"/>
        <end position="513"/>
    </location>
</feature>
<dbReference type="Gene3D" id="1.20.1250.20">
    <property type="entry name" value="MFS general substrate transporter like domains"/>
    <property type="match status" value="1"/>
</dbReference>
<feature type="transmembrane region" description="Helical" evidence="5">
    <location>
        <begin position="176"/>
        <end position="196"/>
    </location>
</feature>
<evidence type="ECO:0000313" key="8">
    <source>
        <dbReference type="Proteomes" id="UP000248961"/>
    </source>
</evidence>
<evidence type="ECO:0000256" key="2">
    <source>
        <dbReference type="ARBA" id="ARBA00022692"/>
    </source>
</evidence>
<feature type="transmembrane region" description="Helical" evidence="5">
    <location>
        <begin position="352"/>
        <end position="372"/>
    </location>
</feature>
<evidence type="ECO:0000256" key="4">
    <source>
        <dbReference type="ARBA" id="ARBA00023136"/>
    </source>
</evidence>
<dbReference type="AlphaFoldDB" id="A0A395HI16"/>
<dbReference type="GeneID" id="37205102"/>
<keyword evidence="3 5" id="KW-1133">Transmembrane helix</keyword>
<dbReference type="InterPro" id="IPR011701">
    <property type="entry name" value="MFS"/>
</dbReference>
<keyword evidence="8" id="KW-1185">Reference proteome</keyword>
<feature type="transmembrane region" description="Helical" evidence="5">
    <location>
        <begin position="384"/>
        <end position="403"/>
    </location>
</feature>
<gene>
    <name evidence="7" type="ORF">BO97DRAFT_481400</name>
</gene>
<keyword evidence="2 5" id="KW-0812">Transmembrane</keyword>
<feature type="transmembrane region" description="Helical" evidence="5">
    <location>
        <begin position="285"/>
        <end position="303"/>
    </location>
</feature>
<comment type="subcellular location">
    <subcellularLocation>
        <location evidence="1">Membrane</location>
        <topology evidence="1">Multi-pass membrane protein</topology>
    </subcellularLocation>
</comment>
<dbReference type="VEuPathDB" id="FungiDB:BO97DRAFT_481400"/>
<feature type="transmembrane region" description="Helical" evidence="5">
    <location>
        <begin position="90"/>
        <end position="109"/>
    </location>
</feature>
<feature type="transmembrane region" description="Helical" evidence="5">
    <location>
        <begin position="148"/>
        <end position="170"/>
    </location>
</feature>
<sequence length="517" mass="55917">MAAHEHTPLLAKGDRQKSTKNYFSKILAGLVGVFLASADKSILLATQGEIASSLHSPSSASLLLVIYNVGFCIALPVYGFLSDIYGCRRFLLSAYALFAVGCLISGFATTLWPFVLGRLISGMGGAGMTDLLSVLVNEIFDITEVASVRSYIIAAGIVGQGCGGPLGALVADMVGWRWSLIGQTPIAFLCLALAQWQFSTTSPVETRSDRKLSLRQFDYFGVASFFILVTSFILATTEGGISYLSSRTWELLAVSGVFLVVFMLIERFGTKYPIIPPSVVCSPGLKGIFCGQIIYFATVTTILNNLPPYLYRIDHLSNSAIAVRIWPAALGLISGSIIAGKAMSKKLQYRKLSLIAIGITFLSLTVMTIRWLHGIHGVEVFYCFPWGVGGGLLLSAQFIALTIRSPAEQLASAIAVYHLSQQVGQIIGTSVSAAALQHLFRWRVEVGLEDMPLDNRSQLIDHIVQDYKFTEKLAPAIQAVVQSSYIEAYRLIPASALILSGIVGALIIFSKEKKTMS</sequence>
<dbReference type="PROSITE" id="PS50850">
    <property type="entry name" value="MFS"/>
    <property type="match status" value="1"/>
</dbReference>
<feature type="transmembrane region" description="Helical" evidence="5">
    <location>
        <begin position="248"/>
        <end position="265"/>
    </location>
</feature>
<dbReference type="PANTHER" id="PTHR23501:SF33">
    <property type="entry name" value="MAJOR FACILITATOR SUPERFAMILY (MFS) PROFILE DOMAIN-CONTAINING PROTEIN"/>
    <property type="match status" value="1"/>
</dbReference>
<evidence type="ECO:0000256" key="1">
    <source>
        <dbReference type="ARBA" id="ARBA00004141"/>
    </source>
</evidence>
<dbReference type="PANTHER" id="PTHR23501">
    <property type="entry name" value="MAJOR FACILITATOR SUPERFAMILY"/>
    <property type="match status" value="1"/>
</dbReference>